<proteinExistence type="predicted"/>
<keyword evidence="2" id="KW-1185">Reference proteome</keyword>
<protein>
    <submittedName>
        <fullName evidence="1">Uncharacterized protein</fullName>
    </submittedName>
</protein>
<evidence type="ECO:0000313" key="2">
    <source>
        <dbReference type="Proteomes" id="UP000010466"/>
    </source>
</evidence>
<dbReference type="HOGENOM" id="CLU_3273002_0_0_14"/>
<reference evidence="2" key="1">
    <citation type="journal article" date="2013" name="Genome Announc.">
        <title>Complete genome sequence of Mycoplasma cynos strain C142.</title>
        <authorList>
            <person name="Walker C.A."/>
            <person name="Mannering S.A."/>
            <person name="Shields S."/>
            <person name="Blake D.P."/>
            <person name="Brownlie J."/>
        </authorList>
    </citation>
    <scope>NUCLEOTIDE SEQUENCE [LARGE SCALE GENOMIC DNA]</scope>
    <source>
        <strain evidence="2">C142</strain>
    </source>
</reference>
<organism evidence="1 2">
    <name type="scientific">Mycoplasmopsis cynos (strain C142)</name>
    <name type="common">Mycoplasma cynos</name>
    <dbReference type="NCBI Taxonomy" id="1246955"/>
    <lineage>
        <taxon>Bacteria</taxon>
        <taxon>Bacillati</taxon>
        <taxon>Mycoplasmatota</taxon>
        <taxon>Mycoplasmoidales</taxon>
        <taxon>Metamycoplasmataceae</taxon>
        <taxon>Mycoplasmopsis</taxon>
    </lineage>
</organism>
<dbReference type="KEGG" id="mcy:MCYN_0751"/>
<accession>L0RV06</accession>
<dbReference type="AlphaFoldDB" id="L0RV06"/>
<dbReference type="EMBL" id="HF559394">
    <property type="protein sequence ID" value="CCP24483.1"/>
    <property type="molecule type" value="Genomic_DNA"/>
</dbReference>
<dbReference type="Proteomes" id="UP000010466">
    <property type="component" value="Chromosome"/>
</dbReference>
<evidence type="ECO:0000313" key="1">
    <source>
        <dbReference type="EMBL" id="CCP24483.1"/>
    </source>
</evidence>
<name>L0RV06_MYCC1</name>
<gene>
    <name evidence="1" type="primary">MCYN0751</name>
    <name evidence="1" type="ordered locus">MCYN_0751</name>
</gene>
<sequence>MSIKISFFKQFYLNYARPFYTNINAFRLNKIQHNHLILSIL</sequence>